<organism evidence="2 3">
    <name type="scientific">Aspergillus heteromorphus CBS 117.55</name>
    <dbReference type="NCBI Taxonomy" id="1448321"/>
    <lineage>
        <taxon>Eukaryota</taxon>
        <taxon>Fungi</taxon>
        <taxon>Dikarya</taxon>
        <taxon>Ascomycota</taxon>
        <taxon>Pezizomycotina</taxon>
        <taxon>Eurotiomycetes</taxon>
        <taxon>Eurotiomycetidae</taxon>
        <taxon>Eurotiales</taxon>
        <taxon>Aspergillaceae</taxon>
        <taxon>Aspergillus</taxon>
        <taxon>Aspergillus subgen. Circumdati</taxon>
    </lineage>
</organism>
<comment type="caution">
    <text evidence="2">The sequence shown here is derived from an EMBL/GenBank/DDBJ whole genome shotgun (WGS) entry which is preliminary data.</text>
</comment>
<dbReference type="GeneID" id="37063854"/>
<name>A0A317X200_9EURO</name>
<evidence type="ECO:0000256" key="1">
    <source>
        <dbReference type="SAM" id="MobiDB-lite"/>
    </source>
</evidence>
<proteinExistence type="predicted"/>
<protein>
    <submittedName>
        <fullName evidence="2">Uncharacterized protein</fullName>
    </submittedName>
</protein>
<reference evidence="2 3" key="1">
    <citation type="submission" date="2016-12" db="EMBL/GenBank/DDBJ databases">
        <title>The genomes of Aspergillus section Nigri reveals drivers in fungal speciation.</title>
        <authorList>
            <consortium name="DOE Joint Genome Institute"/>
            <person name="Vesth T.C."/>
            <person name="Nybo J."/>
            <person name="Theobald S."/>
            <person name="Brandl J."/>
            <person name="Frisvad J.C."/>
            <person name="Nielsen K.F."/>
            <person name="Lyhne E.K."/>
            <person name="Kogle M.E."/>
            <person name="Kuo A."/>
            <person name="Riley R."/>
            <person name="Clum A."/>
            <person name="Nolan M."/>
            <person name="Lipzen A."/>
            <person name="Salamov A."/>
            <person name="Henrissat B."/>
            <person name="Wiebenga A."/>
            <person name="De Vries R.P."/>
            <person name="Grigoriev I.V."/>
            <person name="Mortensen U.H."/>
            <person name="Andersen M.R."/>
            <person name="Baker S.E."/>
        </authorList>
    </citation>
    <scope>NUCLEOTIDE SEQUENCE [LARGE SCALE GENOMIC DNA]</scope>
    <source>
        <strain evidence="2 3">CBS 117.55</strain>
    </source>
</reference>
<dbReference type="Proteomes" id="UP000247233">
    <property type="component" value="Unassembled WGS sequence"/>
</dbReference>
<feature type="region of interest" description="Disordered" evidence="1">
    <location>
        <begin position="20"/>
        <end position="45"/>
    </location>
</feature>
<gene>
    <name evidence="2" type="ORF">BO70DRAFT_348581</name>
</gene>
<dbReference type="RefSeq" id="XP_025403900.1">
    <property type="nucleotide sequence ID" value="XM_025541617.1"/>
</dbReference>
<accession>A0A317X200</accession>
<dbReference type="EMBL" id="MSFL01000001">
    <property type="protein sequence ID" value="PWY92161.1"/>
    <property type="molecule type" value="Genomic_DNA"/>
</dbReference>
<keyword evidence="3" id="KW-1185">Reference proteome</keyword>
<dbReference type="AlphaFoldDB" id="A0A317X200"/>
<evidence type="ECO:0000313" key="3">
    <source>
        <dbReference type="Proteomes" id="UP000247233"/>
    </source>
</evidence>
<evidence type="ECO:0000313" key="2">
    <source>
        <dbReference type="EMBL" id="PWY92161.1"/>
    </source>
</evidence>
<dbReference type="VEuPathDB" id="FungiDB:BO70DRAFT_348581"/>
<sequence>MAATRARAGKGVSGLAGLELHGRIPGSGDGPRGNTRQITAPVGPGDCRIIRPDEEEVATLRDGFPERIARLRRFGLRCSAAAVLLRCCCSVAVLGVHRQDIGKWEIAPTDVRVHLAQVVSSLPVSGSGGILG</sequence>